<evidence type="ECO:0000313" key="5">
    <source>
        <dbReference type="EMBL" id="CAG9809452.1"/>
    </source>
</evidence>
<evidence type="ECO:0000259" key="2">
    <source>
        <dbReference type="Pfam" id="PF19031"/>
    </source>
</evidence>
<feature type="domain" description="CCZ1/INTU/HPS4 third Longin" evidence="4">
    <location>
        <begin position="359"/>
        <end position="465"/>
    </location>
</feature>
<dbReference type="GO" id="GO:0016192">
    <property type="term" value="P:vesicle-mediated transport"/>
    <property type="evidence" value="ECO:0007669"/>
    <property type="project" value="InterPro"/>
</dbReference>
<dbReference type="PANTHER" id="PTHR13056:SF0">
    <property type="entry name" value="VACUOLAR FUSION PROTEIN CCZ1 HOMOLOG-RELATED"/>
    <property type="match status" value="1"/>
</dbReference>
<dbReference type="Pfam" id="PF19032">
    <property type="entry name" value="Intu_longin_2"/>
    <property type="match status" value="1"/>
</dbReference>
<comment type="similarity">
    <text evidence="1">Belongs to the CCZ1 family.</text>
</comment>
<dbReference type="OrthoDB" id="240546at2759"/>
<proteinExistence type="inferred from homology"/>
<dbReference type="InterPro" id="IPR043989">
    <property type="entry name" value="CCZ1/INTU/HSP4_longin_3"/>
</dbReference>
<evidence type="ECO:0000259" key="3">
    <source>
        <dbReference type="Pfam" id="PF19032"/>
    </source>
</evidence>
<dbReference type="AlphaFoldDB" id="A0A9N9S556"/>
<sequence length="477" mass="56232">MSKTQISLENFFIFNSSFGPNEGEEEKKILLFHPEIEKNEKLKNIGYIEALVKFTGSFTLEPTSNRDVMTMKTKKFTKFFFEPEPNFWIVMTIKNPKEQKTKDNREYTEYFTDDVHNDVFSKILQRCYLNFRLFCNTFEHNMIGTDEESQVDHLRMKLDNFFMKYLVTLNLKNCDIFDLIQSIQYKAVSHLTFFKIVNLINMLISIKNLKIKKCIFLYNQEVVYSSISPDDLFIINEYMMESLFPKYFRLKSNQGLDSDRSVGGFVTENETETPQNAPKVYLYGDGKGRFECETFRMVLYNIMDVSLVMLVEDDDDAINDEFYNEIKYSIGPQLGLISKEISDNIIQIQQNVTKSQTEESAKNFIYCNHRNYRFHACFNENNTEITLSNREGKKSSQLSLSIMNLLSDLYSKDMTDELIDSERETIIKTFNDYWIVKKYFNYRSLYLIIHKNSTLIDVAEESSKLLSEIVKNVYFTN</sequence>
<dbReference type="Proteomes" id="UP001153620">
    <property type="component" value="Chromosome 3"/>
</dbReference>
<accession>A0A9N9S556</accession>
<dbReference type="InterPro" id="IPR013176">
    <property type="entry name" value="Ccz1"/>
</dbReference>
<evidence type="ECO:0000259" key="4">
    <source>
        <dbReference type="Pfam" id="PF19033"/>
    </source>
</evidence>
<dbReference type="GO" id="GO:0035658">
    <property type="term" value="C:Mon1-Ccz1 complex"/>
    <property type="evidence" value="ECO:0007669"/>
    <property type="project" value="InterPro"/>
</dbReference>
<protein>
    <recommendedName>
        <fullName evidence="7">Vacuolar fusion protein CCZ1 homolog</fullName>
    </recommendedName>
</protein>
<keyword evidence="6" id="KW-1185">Reference proteome</keyword>
<dbReference type="Pfam" id="PF19031">
    <property type="entry name" value="Intu_longin_1"/>
    <property type="match status" value="1"/>
</dbReference>
<reference evidence="5" key="2">
    <citation type="submission" date="2022-10" db="EMBL/GenBank/DDBJ databases">
        <authorList>
            <consortium name="ENA_rothamsted_submissions"/>
            <consortium name="culmorum"/>
            <person name="King R."/>
        </authorList>
    </citation>
    <scope>NUCLEOTIDE SEQUENCE</scope>
</reference>
<evidence type="ECO:0000313" key="6">
    <source>
        <dbReference type="Proteomes" id="UP001153620"/>
    </source>
</evidence>
<dbReference type="InterPro" id="IPR043988">
    <property type="entry name" value="CCZ1/INTU_longin_2"/>
</dbReference>
<name>A0A9N9S556_9DIPT</name>
<reference evidence="5" key="1">
    <citation type="submission" date="2022-01" db="EMBL/GenBank/DDBJ databases">
        <authorList>
            <person name="King R."/>
        </authorList>
    </citation>
    <scope>NUCLEOTIDE SEQUENCE</scope>
</reference>
<gene>
    <name evidence="5" type="ORF">CHIRRI_LOCUS12273</name>
</gene>
<dbReference type="PANTHER" id="PTHR13056">
    <property type="entry name" value="VACUOLAR FUSION PROTEIN CCZ1 HOMOLOG-RELATED"/>
    <property type="match status" value="1"/>
</dbReference>
<dbReference type="InterPro" id="IPR043987">
    <property type="entry name" value="CCZ1/INTU/HSP4_longin_1"/>
</dbReference>
<dbReference type="Pfam" id="PF19033">
    <property type="entry name" value="Intu_longin_3"/>
    <property type="match status" value="1"/>
</dbReference>
<evidence type="ECO:0008006" key="7">
    <source>
        <dbReference type="Google" id="ProtNLM"/>
    </source>
</evidence>
<feature type="domain" description="CCZ1/INTU second Longin" evidence="3">
    <location>
        <begin position="211"/>
        <end position="327"/>
    </location>
</feature>
<dbReference type="EMBL" id="OU895879">
    <property type="protein sequence ID" value="CAG9809452.1"/>
    <property type="molecule type" value="Genomic_DNA"/>
</dbReference>
<evidence type="ECO:0000256" key="1">
    <source>
        <dbReference type="ARBA" id="ARBA00005352"/>
    </source>
</evidence>
<feature type="domain" description="CCZ1/INTU/HSP4 first Longin" evidence="2">
    <location>
        <begin position="8"/>
        <end position="135"/>
    </location>
</feature>
<organism evidence="5 6">
    <name type="scientific">Chironomus riparius</name>
    <dbReference type="NCBI Taxonomy" id="315576"/>
    <lineage>
        <taxon>Eukaryota</taxon>
        <taxon>Metazoa</taxon>
        <taxon>Ecdysozoa</taxon>
        <taxon>Arthropoda</taxon>
        <taxon>Hexapoda</taxon>
        <taxon>Insecta</taxon>
        <taxon>Pterygota</taxon>
        <taxon>Neoptera</taxon>
        <taxon>Endopterygota</taxon>
        <taxon>Diptera</taxon>
        <taxon>Nematocera</taxon>
        <taxon>Chironomoidea</taxon>
        <taxon>Chironomidae</taxon>
        <taxon>Chironominae</taxon>
        <taxon>Chironomus</taxon>
    </lineage>
</organism>